<accession>A0A9K3P8P1</accession>
<organism evidence="1 2">
    <name type="scientific">Nitzschia inconspicua</name>
    <dbReference type="NCBI Taxonomy" id="303405"/>
    <lineage>
        <taxon>Eukaryota</taxon>
        <taxon>Sar</taxon>
        <taxon>Stramenopiles</taxon>
        <taxon>Ochrophyta</taxon>
        <taxon>Bacillariophyta</taxon>
        <taxon>Bacillariophyceae</taxon>
        <taxon>Bacillariophycidae</taxon>
        <taxon>Bacillariales</taxon>
        <taxon>Bacillariaceae</taxon>
        <taxon>Nitzschia</taxon>
    </lineage>
</organism>
<dbReference type="EMBL" id="JAGRRH010000077">
    <property type="protein sequence ID" value="KAG7337676.1"/>
    <property type="molecule type" value="Genomic_DNA"/>
</dbReference>
<evidence type="ECO:0000313" key="2">
    <source>
        <dbReference type="Proteomes" id="UP000693970"/>
    </source>
</evidence>
<proteinExistence type="predicted"/>
<evidence type="ECO:0000313" key="1">
    <source>
        <dbReference type="EMBL" id="KAG7337676.1"/>
    </source>
</evidence>
<name>A0A9K3P8P1_9STRA</name>
<protein>
    <submittedName>
        <fullName evidence="1">Uncharacterized protein</fullName>
    </submittedName>
</protein>
<dbReference type="AlphaFoldDB" id="A0A9K3P8P1"/>
<reference evidence="1" key="1">
    <citation type="journal article" date="2021" name="Sci. Rep.">
        <title>Diploid genomic architecture of Nitzschia inconspicua, an elite biomass production diatom.</title>
        <authorList>
            <person name="Oliver A."/>
            <person name="Podell S."/>
            <person name="Pinowska A."/>
            <person name="Traller J.C."/>
            <person name="Smith S.R."/>
            <person name="McClure R."/>
            <person name="Beliaev A."/>
            <person name="Bohutskyi P."/>
            <person name="Hill E.A."/>
            <person name="Rabines A."/>
            <person name="Zheng H."/>
            <person name="Allen L.Z."/>
            <person name="Kuo A."/>
            <person name="Grigoriev I.V."/>
            <person name="Allen A.E."/>
            <person name="Hazlebeck D."/>
            <person name="Allen E.E."/>
        </authorList>
    </citation>
    <scope>NUCLEOTIDE SEQUENCE</scope>
    <source>
        <strain evidence="1">Hildebrandi</strain>
    </source>
</reference>
<keyword evidence="2" id="KW-1185">Reference proteome</keyword>
<comment type="caution">
    <text evidence="1">The sequence shown here is derived from an EMBL/GenBank/DDBJ whole genome shotgun (WGS) entry which is preliminary data.</text>
</comment>
<sequence length="109" mass="12267">MPALQARRYCGLWIHHQRVNFELLNAFCELNTHGIPITYHMAPPKNAAAGDVESVNTANIIVKTIIIVIIITATQWICLRPTDCAFIGISKIESIGQETTRILNHNNFR</sequence>
<dbReference type="Proteomes" id="UP000693970">
    <property type="component" value="Unassembled WGS sequence"/>
</dbReference>
<gene>
    <name evidence="1" type="ORF">IV203_037016</name>
</gene>
<reference evidence="1" key="2">
    <citation type="submission" date="2021-04" db="EMBL/GenBank/DDBJ databases">
        <authorList>
            <person name="Podell S."/>
        </authorList>
    </citation>
    <scope>NUCLEOTIDE SEQUENCE</scope>
    <source>
        <strain evidence="1">Hildebrandi</strain>
    </source>
</reference>